<protein>
    <recommendedName>
        <fullName evidence="1">Probable branched-chain-amino-acid aminotransferase</fullName>
    </recommendedName>
</protein>
<accession>A0A4S3MCB3</accession>
<dbReference type="EMBL" id="SSMD01000001">
    <property type="protein sequence ID" value="THD76413.1"/>
    <property type="molecule type" value="Genomic_DNA"/>
</dbReference>
<name>A0A4S3MCB3_9RHOB</name>
<dbReference type="SUPFAM" id="SSF56752">
    <property type="entry name" value="D-aminoacid aminotransferase-like PLP-dependent enzymes"/>
    <property type="match status" value="1"/>
</dbReference>
<proteinExistence type="predicted"/>
<dbReference type="InterPro" id="IPR043132">
    <property type="entry name" value="BCAT-like_C"/>
</dbReference>
<keyword evidence="2" id="KW-0456">Lyase</keyword>
<gene>
    <name evidence="2" type="ORF">E7681_00815</name>
</gene>
<dbReference type="Proteomes" id="UP000306113">
    <property type="component" value="Unassembled WGS sequence"/>
</dbReference>
<evidence type="ECO:0000313" key="2">
    <source>
        <dbReference type="EMBL" id="THD76413.1"/>
    </source>
</evidence>
<dbReference type="Gene3D" id="3.20.10.10">
    <property type="entry name" value="D-amino Acid Aminotransferase, subunit A, domain 2"/>
    <property type="match status" value="1"/>
</dbReference>
<dbReference type="NCBIfam" id="NF005729">
    <property type="entry name" value="PRK07546.1-3"/>
    <property type="match status" value="1"/>
</dbReference>
<dbReference type="OrthoDB" id="9809239at2"/>
<dbReference type="InterPro" id="IPR043131">
    <property type="entry name" value="BCAT-like_N"/>
</dbReference>
<evidence type="ECO:0000256" key="1">
    <source>
        <dbReference type="ARBA" id="ARBA00014472"/>
    </source>
</evidence>
<dbReference type="Gene3D" id="3.30.470.10">
    <property type="match status" value="1"/>
</dbReference>
<keyword evidence="3" id="KW-1185">Reference proteome</keyword>
<dbReference type="InterPro" id="IPR001544">
    <property type="entry name" value="Aminotrans_IV"/>
</dbReference>
<dbReference type="InterPro" id="IPR036038">
    <property type="entry name" value="Aminotransferase-like"/>
</dbReference>
<evidence type="ECO:0000313" key="3">
    <source>
        <dbReference type="Proteomes" id="UP000306113"/>
    </source>
</evidence>
<dbReference type="RefSeq" id="WP_136337357.1">
    <property type="nucleotide sequence ID" value="NZ_SSMD01000001.1"/>
</dbReference>
<sequence>MESTLCPDADTRLIETFGWLPQHGARALGLHLDRMARSSAALGFAFDRGAAEQLVATIHAEAPQRCRLTLGASGDLELTRADLPPSPPEWRAIIAPDLLDPADPWLRHKTTRRALYDQHRAALPEGVGEAVFFNTDGHLCEGTITNLFVTLADGRRVTPALSCGLLPGIYRQQQLALGAVTEALITRQDLANARAITAGNSLRAEIPLRLTLQTG</sequence>
<dbReference type="AlphaFoldDB" id="A0A4S3MCB3"/>
<comment type="caution">
    <text evidence="2">The sequence shown here is derived from an EMBL/GenBank/DDBJ whole genome shotgun (WGS) entry which is preliminary data.</text>
</comment>
<dbReference type="Pfam" id="PF01063">
    <property type="entry name" value="Aminotran_4"/>
    <property type="match status" value="1"/>
</dbReference>
<reference evidence="2 3" key="1">
    <citation type="submission" date="2019-04" db="EMBL/GenBank/DDBJ databases">
        <title>Draft genome sequence of Youngimonas vesicularis.</title>
        <authorList>
            <person name="Hameed A."/>
        </authorList>
    </citation>
    <scope>NUCLEOTIDE SEQUENCE [LARGE SCALE GENOMIC DNA]</scope>
    <source>
        <strain evidence="2 3">CC-AMW-E</strain>
    </source>
</reference>
<organism evidence="2 3">
    <name type="scientific">Thalassobius vesicularis</name>
    <dbReference type="NCBI Taxonomy" id="1294297"/>
    <lineage>
        <taxon>Bacteria</taxon>
        <taxon>Pseudomonadati</taxon>
        <taxon>Pseudomonadota</taxon>
        <taxon>Alphaproteobacteria</taxon>
        <taxon>Rhodobacterales</taxon>
        <taxon>Roseobacteraceae</taxon>
        <taxon>Thalassovita</taxon>
    </lineage>
</organism>
<dbReference type="GO" id="GO:0016829">
    <property type="term" value="F:lyase activity"/>
    <property type="evidence" value="ECO:0007669"/>
    <property type="project" value="UniProtKB-KW"/>
</dbReference>